<name>A0ABP4NRQ0_9ACTN</name>
<dbReference type="Pfam" id="PF13350">
    <property type="entry name" value="Y_phosphatase3"/>
    <property type="match status" value="1"/>
</dbReference>
<dbReference type="SUPFAM" id="SSF52799">
    <property type="entry name" value="(Phosphotyrosine protein) phosphatases II"/>
    <property type="match status" value="1"/>
</dbReference>
<keyword evidence="2" id="KW-1185">Reference proteome</keyword>
<evidence type="ECO:0000313" key="2">
    <source>
        <dbReference type="Proteomes" id="UP001501705"/>
    </source>
</evidence>
<gene>
    <name evidence="1" type="ORF">GCM10009804_23170</name>
</gene>
<dbReference type="EMBL" id="BAAAPH010000006">
    <property type="protein sequence ID" value="GAA1565851.1"/>
    <property type="molecule type" value="Genomic_DNA"/>
</dbReference>
<dbReference type="InterPro" id="IPR029021">
    <property type="entry name" value="Prot-tyrosine_phosphatase-like"/>
</dbReference>
<proteinExistence type="predicted"/>
<dbReference type="InterPro" id="IPR026893">
    <property type="entry name" value="Tyr/Ser_Pase_IphP-type"/>
</dbReference>
<evidence type="ECO:0000313" key="1">
    <source>
        <dbReference type="EMBL" id="GAA1565851.1"/>
    </source>
</evidence>
<comment type="caution">
    <text evidence="1">The sequence shown here is derived from an EMBL/GenBank/DDBJ whole genome shotgun (WGS) entry which is preliminary data.</text>
</comment>
<organism evidence="1 2">
    <name type="scientific">Kribbella hippodromi</name>
    <dbReference type="NCBI Taxonomy" id="434347"/>
    <lineage>
        <taxon>Bacteria</taxon>
        <taxon>Bacillati</taxon>
        <taxon>Actinomycetota</taxon>
        <taxon>Actinomycetes</taxon>
        <taxon>Propionibacteriales</taxon>
        <taxon>Kribbellaceae</taxon>
        <taxon>Kribbella</taxon>
    </lineage>
</organism>
<sequence length="228" mass="24286">MLDWPLCRNARDLGGIPLADGGAIRIGALVRSDNLDQLDDRGIAAVRAAGVSRIVDLRSEWECETFPSPFAHDALWLNAPLTDPADPDVSTLALVQQYRMLLDEHAHRFATAIAGIAEAPPGCVVVTCHAGKDRTGLVTALALDLVGASSDAIAADYAQFGDSHIHRTTTIGDRPNVPLPELSLPRAETMIHILEHLRHQYGGAAAYLVHGGATADHLTSLKTRLSAA</sequence>
<accession>A0ABP4NRQ0</accession>
<dbReference type="Proteomes" id="UP001501705">
    <property type="component" value="Unassembled WGS sequence"/>
</dbReference>
<dbReference type="Gene3D" id="3.90.190.10">
    <property type="entry name" value="Protein tyrosine phosphatase superfamily"/>
    <property type="match status" value="1"/>
</dbReference>
<protein>
    <submittedName>
        <fullName evidence="1">Tyrosine-protein phosphatase</fullName>
    </submittedName>
</protein>
<reference evidence="2" key="1">
    <citation type="journal article" date="2019" name="Int. J. Syst. Evol. Microbiol.">
        <title>The Global Catalogue of Microorganisms (GCM) 10K type strain sequencing project: providing services to taxonomists for standard genome sequencing and annotation.</title>
        <authorList>
            <consortium name="The Broad Institute Genomics Platform"/>
            <consortium name="The Broad Institute Genome Sequencing Center for Infectious Disease"/>
            <person name="Wu L."/>
            <person name="Ma J."/>
        </authorList>
    </citation>
    <scope>NUCLEOTIDE SEQUENCE [LARGE SCALE GENOMIC DNA]</scope>
    <source>
        <strain evidence="2">JCM 15572</strain>
    </source>
</reference>